<protein>
    <submittedName>
        <fullName evidence="1">Uncharacterized protein</fullName>
    </submittedName>
</protein>
<name>A0A5B2TK00_9PROT</name>
<keyword evidence="2" id="KW-1185">Reference proteome</keyword>
<organism evidence="1 2">
    <name type="scientific">Teichococcus oryzae</name>
    <dbReference type="NCBI Taxonomy" id="1608942"/>
    <lineage>
        <taxon>Bacteria</taxon>
        <taxon>Pseudomonadati</taxon>
        <taxon>Pseudomonadota</taxon>
        <taxon>Alphaproteobacteria</taxon>
        <taxon>Acetobacterales</taxon>
        <taxon>Roseomonadaceae</taxon>
        <taxon>Roseomonas</taxon>
    </lineage>
</organism>
<evidence type="ECO:0000313" key="2">
    <source>
        <dbReference type="Proteomes" id="UP000322110"/>
    </source>
</evidence>
<dbReference type="EMBL" id="VUKA01000001">
    <property type="protein sequence ID" value="KAA2214802.1"/>
    <property type="molecule type" value="Genomic_DNA"/>
</dbReference>
<accession>A0A5B2TK00</accession>
<dbReference type="RefSeq" id="WP_149810757.1">
    <property type="nucleotide sequence ID" value="NZ_VUKA01000001.1"/>
</dbReference>
<reference evidence="1 2" key="1">
    <citation type="journal article" date="2015" name="Int. J. Syst. Evol. Microbiol.">
        <title>Roseomonas oryzae sp. nov., isolated from paddy rhizosphere soil.</title>
        <authorList>
            <person name="Ramaprasad E.V."/>
            <person name="Sasikala Ch."/>
            <person name="Ramana Ch.V."/>
        </authorList>
    </citation>
    <scope>NUCLEOTIDE SEQUENCE [LARGE SCALE GENOMIC DNA]</scope>
    <source>
        <strain evidence="1 2">KCTC 42542</strain>
    </source>
</reference>
<dbReference type="AlphaFoldDB" id="A0A5B2TK00"/>
<proteinExistence type="predicted"/>
<sequence length="202" mass="20756">MAAGALLAAMLAGCVAPGSQDGAAMRPPLDEVLARLPGEAEGFTRGITADMEANQPGQGRAIDYATAARDGVAARAAIATVMIYDHGMPPLPPATPEANVVAKLEEGVAEALSPAPGRSMAERERHVLPVSGGGPLQCAVLGGSYGRTAMWQQVCVGVAAGRFLKVFVAVPERQRGLLNLDADSFTRRIALAARGAVEMAAR</sequence>
<dbReference type="Proteomes" id="UP000322110">
    <property type="component" value="Unassembled WGS sequence"/>
</dbReference>
<gene>
    <name evidence="1" type="ORF">F0Q34_03695</name>
</gene>
<comment type="caution">
    <text evidence="1">The sequence shown here is derived from an EMBL/GenBank/DDBJ whole genome shotgun (WGS) entry which is preliminary data.</text>
</comment>
<evidence type="ECO:0000313" key="1">
    <source>
        <dbReference type="EMBL" id="KAA2214802.1"/>
    </source>
</evidence>
<dbReference type="OrthoDB" id="7271208at2"/>